<dbReference type="Proteomes" id="UP001151760">
    <property type="component" value="Unassembled WGS sequence"/>
</dbReference>
<reference evidence="1" key="1">
    <citation type="journal article" date="2022" name="Int. J. Mol. Sci.">
        <title>Draft Genome of Tanacetum Coccineum: Genomic Comparison of Closely Related Tanacetum-Family Plants.</title>
        <authorList>
            <person name="Yamashiro T."/>
            <person name="Shiraishi A."/>
            <person name="Nakayama K."/>
            <person name="Satake H."/>
        </authorList>
    </citation>
    <scope>NUCLEOTIDE SEQUENCE</scope>
</reference>
<sequence length="90" mass="9568">MDGGDCCMGEDNDGDDVILEGDVSGVVIGVVEVGYEIDGATMGVLWESTGIVDPSPCKFLSKGGSRISLFVGLEESLVLIQKDLYKSWIH</sequence>
<name>A0ABQ5C6I8_9ASTR</name>
<evidence type="ECO:0000313" key="1">
    <source>
        <dbReference type="EMBL" id="GJT21586.1"/>
    </source>
</evidence>
<accession>A0ABQ5C6I8</accession>
<reference evidence="1" key="2">
    <citation type="submission" date="2022-01" db="EMBL/GenBank/DDBJ databases">
        <authorList>
            <person name="Yamashiro T."/>
            <person name="Shiraishi A."/>
            <person name="Satake H."/>
            <person name="Nakayama K."/>
        </authorList>
    </citation>
    <scope>NUCLEOTIDE SEQUENCE</scope>
</reference>
<proteinExistence type="predicted"/>
<comment type="caution">
    <text evidence="1">The sequence shown here is derived from an EMBL/GenBank/DDBJ whole genome shotgun (WGS) entry which is preliminary data.</text>
</comment>
<protein>
    <submittedName>
        <fullName evidence="1">Uncharacterized protein</fullName>
    </submittedName>
</protein>
<keyword evidence="2" id="KW-1185">Reference proteome</keyword>
<dbReference type="EMBL" id="BQNB010013901">
    <property type="protein sequence ID" value="GJT21586.1"/>
    <property type="molecule type" value="Genomic_DNA"/>
</dbReference>
<gene>
    <name evidence="1" type="ORF">Tco_0891523</name>
</gene>
<evidence type="ECO:0000313" key="2">
    <source>
        <dbReference type="Proteomes" id="UP001151760"/>
    </source>
</evidence>
<organism evidence="1 2">
    <name type="scientific">Tanacetum coccineum</name>
    <dbReference type="NCBI Taxonomy" id="301880"/>
    <lineage>
        <taxon>Eukaryota</taxon>
        <taxon>Viridiplantae</taxon>
        <taxon>Streptophyta</taxon>
        <taxon>Embryophyta</taxon>
        <taxon>Tracheophyta</taxon>
        <taxon>Spermatophyta</taxon>
        <taxon>Magnoliopsida</taxon>
        <taxon>eudicotyledons</taxon>
        <taxon>Gunneridae</taxon>
        <taxon>Pentapetalae</taxon>
        <taxon>asterids</taxon>
        <taxon>campanulids</taxon>
        <taxon>Asterales</taxon>
        <taxon>Asteraceae</taxon>
        <taxon>Asteroideae</taxon>
        <taxon>Anthemideae</taxon>
        <taxon>Anthemidinae</taxon>
        <taxon>Tanacetum</taxon>
    </lineage>
</organism>